<comment type="caution">
    <text evidence="2">The sequence shown here is derived from an EMBL/GenBank/DDBJ whole genome shotgun (WGS) entry which is preliminary data.</text>
</comment>
<protein>
    <recommendedName>
        <fullName evidence="4">CHL4 family chromosome segregation protein</fullName>
    </recommendedName>
</protein>
<dbReference type="EMBL" id="NJEU01000175">
    <property type="protein sequence ID" value="PHH79772.1"/>
    <property type="molecule type" value="Genomic_DNA"/>
</dbReference>
<dbReference type="Pfam" id="PF05238">
    <property type="entry name" value="CENP-N"/>
    <property type="match status" value="1"/>
</dbReference>
<sequence>MARLSVPARARLPSSLRIDSSNPALSKNLMRLSRETLISLALDWLDDASLPNAAPYLARQQSATHDDDDQDGDDQGIYPPCRSIQELRDVYFALQQQKGSKRDVASRILEGDWRHGLTLYQLAMIDFAHLDQHPSAHKWTAYRILPLKAPSEDSDHEVLQVDKKSLTIPRFHPSTFLHNFQRQVLPDLKVHYHFHRLRSLPLLLLRIFVIESPYNTVLAVAASGEADTAANFPSYRTIYLAFPDGSPSLYISKSQTTGPINIGESKSLISLIVSGVPKALSRPRQRYTLRSTNLSSRNLGALLDKRGPGRSNAAGGGWSIYANEQSKQSPLDPVLPEPPFSRTVSGHDVALKRQALVTATNPQSKRLRLMAEARFGHSGIITDGKGVEGLQVLMQDPFPQSERLPDVSSNAQVPREPDNLVDRRQSKLDAVVRQARTEVQSIDDEEDNNMWTPTVGLSFQGPHVFAGIRQLVEIGVVDGERMPGWMTGEDGVTSGVVRHGRIKAHKGSGL</sequence>
<dbReference type="GO" id="GO:0034080">
    <property type="term" value="P:CENP-A containing chromatin assembly"/>
    <property type="evidence" value="ECO:0007669"/>
    <property type="project" value="InterPro"/>
</dbReference>
<feature type="region of interest" description="Disordered" evidence="1">
    <location>
        <begin position="60"/>
        <end position="79"/>
    </location>
</feature>
<keyword evidence="3" id="KW-1185">Reference proteome</keyword>
<dbReference type="AlphaFoldDB" id="A0A2C5ZJ50"/>
<organism evidence="2 3">
    <name type="scientific">Ophiocordyceps australis</name>
    <dbReference type="NCBI Taxonomy" id="1399860"/>
    <lineage>
        <taxon>Eukaryota</taxon>
        <taxon>Fungi</taxon>
        <taxon>Dikarya</taxon>
        <taxon>Ascomycota</taxon>
        <taxon>Pezizomycotina</taxon>
        <taxon>Sordariomycetes</taxon>
        <taxon>Hypocreomycetidae</taxon>
        <taxon>Hypocreales</taxon>
        <taxon>Ophiocordycipitaceae</taxon>
        <taxon>Ophiocordyceps</taxon>
    </lineage>
</organism>
<proteinExistence type="predicted"/>
<evidence type="ECO:0008006" key="4">
    <source>
        <dbReference type="Google" id="ProtNLM"/>
    </source>
</evidence>
<dbReference type="GO" id="GO:0007059">
    <property type="term" value="P:chromosome segregation"/>
    <property type="evidence" value="ECO:0007669"/>
    <property type="project" value="InterPro"/>
</dbReference>
<dbReference type="Proteomes" id="UP000224854">
    <property type="component" value="Unassembled WGS sequence"/>
</dbReference>
<reference evidence="2 3" key="1">
    <citation type="submission" date="2017-06" db="EMBL/GenBank/DDBJ databases">
        <title>Ant-infecting Ophiocordyceps genomes reveal a high diversity of potential behavioral manipulation genes and a possible major role for enterotoxins.</title>
        <authorList>
            <person name="De Bekker C."/>
            <person name="Evans H.C."/>
            <person name="Brachmann A."/>
            <person name="Hughes D.P."/>
        </authorList>
    </citation>
    <scope>NUCLEOTIDE SEQUENCE [LARGE SCALE GENOMIC DNA]</scope>
    <source>
        <strain evidence="2 3">1348a</strain>
    </source>
</reference>
<dbReference type="InterPro" id="IPR007902">
    <property type="entry name" value="Chl4/mis15/CENP-N"/>
</dbReference>
<accession>A0A2C5ZJ50</accession>
<gene>
    <name evidence="2" type="ORF">CDD82_2180</name>
</gene>
<evidence type="ECO:0000313" key="2">
    <source>
        <dbReference type="EMBL" id="PHH79772.1"/>
    </source>
</evidence>
<dbReference type="Gene3D" id="3.10.20.720">
    <property type="match status" value="1"/>
</dbReference>
<evidence type="ECO:0000313" key="3">
    <source>
        <dbReference type="Proteomes" id="UP000224854"/>
    </source>
</evidence>
<name>A0A2C5ZJ50_9HYPO</name>
<dbReference type="OrthoDB" id="6585699at2759"/>
<evidence type="ECO:0000256" key="1">
    <source>
        <dbReference type="SAM" id="MobiDB-lite"/>
    </source>
</evidence>
<feature type="region of interest" description="Disordered" evidence="1">
    <location>
        <begin position="400"/>
        <end position="419"/>
    </location>
</feature>